<evidence type="ECO:0000313" key="19">
    <source>
        <dbReference type="EMBL" id="KAI1242119.1"/>
    </source>
</evidence>
<dbReference type="PANTHER" id="PTHR15071">
    <property type="entry name" value="MANNOSE-6-PHOSPHATE RECEPTOR FAMILY MEMBER"/>
    <property type="match status" value="1"/>
</dbReference>
<evidence type="ECO:0000256" key="12">
    <source>
        <dbReference type="ARBA" id="ARBA00046288"/>
    </source>
</evidence>
<reference evidence="18" key="1">
    <citation type="submission" date="2020-10" db="EMBL/GenBank/DDBJ databases">
        <title>Feather gene expression reveals the developmental basis of iridescence in African starlings.</title>
        <authorList>
            <person name="Rubenstein D.R."/>
        </authorList>
    </citation>
    <scope>NUCLEOTIDE SEQUENCE</scope>
    <source>
        <strain evidence="18">SS15</strain>
        <tissue evidence="18">Liver</tissue>
    </source>
</reference>
<evidence type="ECO:0000256" key="3">
    <source>
        <dbReference type="ARBA" id="ARBA00022553"/>
    </source>
</evidence>
<dbReference type="InterPro" id="IPR009011">
    <property type="entry name" value="Man6P_isomerase_rcpt-bd_dom_sf"/>
</dbReference>
<evidence type="ECO:0000256" key="14">
    <source>
        <dbReference type="ARBA" id="ARBA00069343"/>
    </source>
</evidence>
<evidence type="ECO:0000313" key="20">
    <source>
        <dbReference type="Proteomes" id="UP000618051"/>
    </source>
</evidence>
<dbReference type="FunFam" id="2.70.130.10:FF:000008">
    <property type="entry name" value="Cation-dependent mannose-6-phosphate receptor"/>
    <property type="match status" value="1"/>
</dbReference>
<keyword evidence="20" id="KW-1185">Reference proteome</keyword>
<sequence>MRMSRGSLFPVGGGAWSRGGRRMSPPCHTSALLLVFMALAVAGAEQSEERSCDVIGDESSESQMERALLKKLEPLSHMRFNVTVEKGKTENYVYHFRVCREVNSTSHDFGGLVQIDRLNGKTTVIGRINETQVFNGSDWIMLIYKGGDSYGRHCSGEKRRAVIMISCKRGVTASSFSIISEEREKEQECFYLFEMDSSVACPAENSHLSVGSILLITFVSLIAVYIIGGFLYQRLVVGAKGMEQIPHFAFWQDLGNLVADGCDFVCRSKPRNTPAAYRGVGDDQLGEESEERDDHLLPMSSQAYEFVSLTETFKMHTGVNTERTEQCVKHALSTSSTTASTVTKWYNQQGQILHGPALTGACPYPVALALDLCSSDFGAAAPWSPPAHTGVVGFLEFLHLLSLQPKLMAAADVVPRAKNAELEYGERYSYAKMEAHHPPKEMLHLLPPQQKSPYWKGLCSLLDDKAFNDVCEDLGLDNGLRRFGVSHLT</sequence>
<keyword evidence="4 15" id="KW-0812">Transmembrane</keyword>
<dbReference type="InterPro" id="IPR028927">
    <property type="entry name" value="Man-6-P_rcpt"/>
</dbReference>
<dbReference type="InterPro" id="IPR000296">
    <property type="entry name" value="Man-6-P_rcpt_cation_dep"/>
</dbReference>
<name>A0A835NIS5_9PASS</name>
<reference evidence="19 20" key="2">
    <citation type="journal article" date="2021" name="J. Hered.">
        <title>Feather Gene Expression Elucidates the Developmental Basis of Plumage Iridescence in African Starlings.</title>
        <authorList>
            <person name="Rubenstein D.R."/>
            <person name="Corvelo A."/>
            <person name="MacManes M.D."/>
            <person name="Maia R."/>
            <person name="Narzisi G."/>
            <person name="Rousaki A."/>
            <person name="Vandenabeele P."/>
            <person name="Shawkey M.D."/>
            <person name="Solomon J."/>
        </authorList>
    </citation>
    <scope>NUCLEOTIDE SEQUENCE [LARGE SCALE GENOMIC DNA]</scope>
    <source>
        <strain evidence="19">SS15</strain>
    </source>
</reference>
<dbReference type="Proteomes" id="UP000618051">
    <property type="component" value="Unassembled WGS sequence"/>
</dbReference>
<evidence type="ECO:0000256" key="16">
    <source>
        <dbReference type="SAM" id="SignalP"/>
    </source>
</evidence>
<dbReference type="GO" id="GO:0005765">
    <property type="term" value="C:lysosomal membrane"/>
    <property type="evidence" value="ECO:0007669"/>
    <property type="project" value="UniProtKB-SubCell"/>
</dbReference>
<evidence type="ECO:0000259" key="17">
    <source>
        <dbReference type="PROSITE" id="PS51914"/>
    </source>
</evidence>
<comment type="caution">
    <text evidence="18">The sequence shown here is derived from an EMBL/GenBank/DDBJ whole genome shotgun (WGS) entry which is preliminary data.</text>
</comment>
<feature type="domain" description="MRH" evidence="17">
    <location>
        <begin position="50"/>
        <end position="203"/>
    </location>
</feature>
<dbReference type="GO" id="GO:0006622">
    <property type="term" value="P:protein targeting to lysosome"/>
    <property type="evidence" value="ECO:0007669"/>
    <property type="project" value="InterPro"/>
</dbReference>
<evidence type="ECO:0000256" key="9">
    <source>
        <dbReference type="ARBA" id="ARBA00023170"/>
    </source>
</evidence>
<dbReference type="Pfam" id="PF02157">
    <property type="entry name" value="Man-6-P_recep"/>
    <property type="match status" value="1"/>
</dbReference>
<keyword evidence="8" id="KW-1015">Disulfide bond</keyword>
<gene>
    <name evidence="19" type="ORF">IHE44_0005636</name>
    <name evidence="18" type="ORF">IHE44_004274</name>
</gene>
<organism evidence="18">
    <name type="scientific">Lamprotornis superbus</name>
    <dbReference type="NCBI Taxonomy" id="245042"/>
    <lineage>
        <taxon>Eukaryota</taxon>
        <taxon>Metazoa</taxon>
        <taxon>Chordata</taxon>
        <taxon>Craniata</taxon>
        <taxon>Vertebrata</taxon>
        <taxon>Euteleostomi</taxon>
        <taxon>Archelosauria</taxon>
        <taxon>Archosauria</taxon>
        <taxon>Dinosauria</taxon>
        <taxon>Saurischia</taxon>
        <taxon>Theropoda</taxon>
        <taxon>Coelurosauria</taxon>
        <taxon>Aves</taxon>
        <taxon>Neognathae</taxon>
        <taxon>Neoaves</taxon>
        <taxon>Telluraves</taxon>
        <taxon>Australaves</taxon>
        <taxon>Passeriformes</taxon>
        <taxon>Sturnidae</taxon>
        <taxon>Lamprotornis</taxon>
    </lineage>
</organism>
<evidence type="ECO:0000256" key="8">
    <source>
        <dbReference type="ARBA" id="ARBA00023157"/>
    </source>
</evidence>
<feature type="chain" id="PRO_5032765803" description="Cation-dependent mannose-6-phosphate receptor" evidence="16">
    <location>
        <begin position="45"/>
        <end position="489"/>
    </location>
</feature>
<evidence type="ECO:0000313" key="18">
    <source>
        <dbReference type="EMBL" id="KAG0116262.1"/>
    </source>
</evidence>
<dbReference type="Gene3D" id="2.70.130.10">
    <property type="entry name" value="Mannose-6-phosphate receptor binding domain"/>
    <property type="match status" value="1"/>
</dbReference>
<comment type="subcellular location">
    <subcellularLocation>
        <location evidence="12">Endomembrane system</location>
        <topology evidence="12">Single-pass type I membrane protein</topology>
    </subcellularLocation>
    <subcellularLocation>
        <location evidence="1">Lysosome membrane</location>
        <topology evidence="1">Single-pass membrane protein</topology>
    </subcellularLocation>
</comment>
<evidence type="ECO:0000256" key="10">
    <source>
        <dbReference type="ARBA" id="ARBA00023180"/>
    </source>
</evidence>
<evidence type="ECO:0000256" key="1">
    <source>
        <dbReference type="ARBA" id="ARBA00004363"/>
    </source>
</evidence>
<keyword evidence="6 15" id="KW-1133">Transmembrane helix</keyword>
<evidence type="ECO:0000256" key="2">
    <source>
        <dbReference type="ARBA" id="ARBA00022448"/>
    </source>
</evidence>
<keyword evidence="9" id="KW-0675">Receptor</keyword>
<dbReference type="EMBL" id="JADDUC010000180">
    <property type="protein sequence ID" value="KAG0116262.1"/>
    <property type="molecule type" value="Genomic_DNA"/>
</dbReference>
<dbReference type="PROSITE" id="PS51914">
    <property type="entry name" value="MRH"/>
    <property type="match status" value="1"/>
</dbReference>
<dbReference type="SUPFAM" id="SSF50911">
    <property type="entry name" value="Mannose 6-phosphate receptor domain"/>
    <property type="match status" value="1"/>
</dbReference>
<evidence type="ECO:0000256" key="4">
    <source>
        <dbReference type="ARBA" id="ARBA00022692"/>
    </source>
</evidence>
<evidence type="ECO:0000256" key="7">
    <source>
        <dbReference type="ARBA" id="ARBA00023136"/>
    </source>
</evidence>
<protein>
    <recommendedName>
        <fullName evidence="14">Cation-dependent mannose-6-phosphate receptor</fullName>
    </recommendedName>
</protein>
<dbReference type="PRINTS" id="PR00715">
    <property type="entry name" value="MAN6PRECEPTR"/>
</dbReference>
<keyword evidence="2" id="KW-0813">Transport</keyword>
<dbReference type="EMBL" id="JADDUC020000002">
    <property type="protein sequence ID" value="KAI1242119.1"/>
    <property type="molecule type" value="Genomic_DNA"/>
</dbReference>
<accession>A0A835NIS5</accession>
<keyword evidence="11" id="KW-0458">Lysosome</keyword>
<evidence type="ECO:0000256" key="11">
    <source>
        <dbReference type="ARBA" id="ARBA00023228"/>
    </source>
</evidence>
<dbReference type="InterPro" id="IPR044865">
    <property type="entry name" value="MRH_dom"/>
</dbReference>
<reference evidence="19" key="3">
    <citation type="submission" date="2022-01" db="EMBL/GenBank/DDBJ databases">
        <authorList>
            <person name="Rubenstein D.R."/>
        </authorList>
    </citation>
    <scope>NUCLEOTIDE SEQUENCE</scope>
    <source>
        <strain evidence="19">SS15</strain>
        <tissue evidence="19">Liver</tissue>
    </source>
</reference>
<evidence type="ECO:0000256" key="13">
    <source>
        <dbReference type="ARBA" id="ARBA00059814"/>
    </source>
</evidence>
<dbReference type="GO" id="GO:0005802">
    <property type="term" value="C:trans-Golgi network"/>
    <property type="evidence" value="ECO:0007669"/>
    <property type="project" value="TreeGrafter"/>
</dbReference>
<evidence type="ECO:0000256" key="5">
    <source>
        <dbReference type="ARBA" id="ARBA00022729"/>
    </source>
</evidence>
<evidence type="ECO:0000256" key="6">
    <source>
        <dbReference type="ARBA" id="ARBA00022989"/>
    </source>
</evidence>
<keyword evidence="5 16" id="KW-0732">Signal</keyword>
<keyword evidence="10" id="KW-0325">Glycoprotein</keyword>
<feature type="transmembrane region" description="Helical" evidence="15">
    <location>
        <begin position="208"/>
        <end position="232"/>
    </location>
</feature>
<dbReference type="PANTHER" id="PTHR15071:SF29">
    <property type="entry name" value="CATION-DEPENDENT MANNOSE-6-PHOSPHATE RECEPTOR"/>
    <property type="match status" value="1"/>
</dbReference>
<dbReference type="GO" id="GO:0005768">
    <property type="term" value="C:endosome"/>
    <property type="evidence" value="ECO:0007669"/>
    <property type="project" value="InterPro"/>
</dbReference>
<evidence type="ECO:0000256" key="15">
    <source>
        <dbReference type="SAM" id="Phobius"/>
    </source>
</evidence>
<dbReference type="OrthoDB" id="29460at2759"/>
<feature type="signal peptide" evidence="16">
    <location>
        <begin position="1"/>
        <end position="44"/>
    </location>
</feature>
<dbReference type="AlphaFoldDB" id="A0A835NIS5"/>
<comment type="function">
    <text evidence="13">Transport of phosphorylated lysosomal enzymes from the Golgi complex and the cell surface to lysosomes. Lysosomal enzymes bearing phosphomannosyl residues bind specifically to mannose-6-phosphate receptors in the Golgi apparatus and the resulting receptor-ligand complex is transported to an acidic prelyosomal compartment where the low pH mediates the dissociation of the complex.</text>
</comment>
<dbReference type="GO" id="GO:0019904">
    <property type="term" value="F:protein domain specific binding"/>
    <property type="evidence" value="ECO:0007669"/>
    <property type="project" value="InterPro"/>
</dbReference>
<keyword evidence="7 15" id="KW-0472">Membrane</keyword>
<proteinExistence type="predicted"/>
<keyword evidence="3" id="KW-0597">Phosphoprotein</keyword>